<sequence>MLQPSRDRHKDSSTNPAKDKNTPAQPIKSLTKNRSQKKETNPTHDGLAVHPTGPYPRSFHQLN</sequence>
<protein>
    <submittedName>
        <fullName evidence="2">Uncharacterized protein</fullName>
    </submittedName>
</protein>
<feature type="region of interest" description="Disordered" evidence="1">
    <location>
        <begin position="1"/>
        <end position="63"/>
    </location>
</feature>
<evidence type="ECO:0000313" key="3">
    <source>
        <dbReference type="Proteomes" id="UP000465221"/>
    </source>
</evidence>
<feature type="compositionally biased region" description="Polar residues" evidence="1">
    <location>
        <begin position="22"/>
        <end position="33"/>
    </location>
</feature>
<gene>
    <name evidence="2" type="ORF">IFM46972_01962</name>
</gene>
<proteinExistence type="predicted"/>
<reference evidence="2 3" key="1">
    <citation type="submission" date="2020-01" db="EMBL/GenBank/DDBJ databases">
        <title>Draft genome sequence of Aspergillus udagawae IFM 46972.</title>
        <authorList>
            <person name="Takahashi H."/>
            <person name="Yaguchi T."/>
        </authorList>
    </citation>
    <scope>NUCLEOTIDE SEQUENCE [LARGE SCALE GENOMIC DNA]</scope>
    <source>
        <strain evidence="2 3">IFM 46972</strain>
    </source>
</reference>
<comment type="caution">
    <text evidence="2">The sequence shown here is derived from an EMBL/GenBank/DDBJ whole genome shotgun (WGS) entry which is preliminary data.</text>
</comment>
<accession>A0A8H3N8H8</accession>
<dbReference type="EMBL" id="BLKC01000009">
    <property type="protein sequence ID" value="GFF27054.1"/>
    <property type="molecule type" value="Genomic_DNA"/>
</dbReference>
<organism evidence="2 3">
    <name type="scientific">Aspergillus udagawae</name>
    <dbReference type="NCBI Taxonomy" id="91492"/>
    <lineage>
        <taxon>Eukaryota</taxon>
        <taxon>Fungi</taxon>
        <taxon>Dikarya</taxon>
        <taxon>Ascomycota</taxon>
        <taxon>Pezizomycotina</taxon>
        <taxon>Eurotiomycetes</taxon>
        <taxon>Eurotiomycetidae</taxon>
        <taxon>Eurotiales</taxon>
        <taxon>Aspergillaceae</taxon>
        <taxon>Aspergillus</taxon>
        <taxon>Aspergillus subgen. Fumigati</taxon>
    </lineage>
</organism>
<evidence type="ECO:0000256" key="1">
    <source>
        <dbReference type="SAM" id="MobiDB-lite"/>
    </source>
</evidence>
<dbReference type="Proteomes" id="UP000465221">
    <property type="component" value="Unassembled WGS sequence"/>
</dbReference>
<dbReference type="AlphaFoldDB" id="A0A8H3N8H8"/>
<name>A0A8H3N8H8_9EURO</name>
<evidence type="ECO:0000313" key="2">
    <source>
        <dbReference type="EMBL" id="GFF27054.1"/>
    </source>
</evidence>
<feature type="compositionally biased region" description="Basic and acidic residues" evidence="1">
    <location>
        <begin position="1"/>
        <end position="21"/>
    </location>
</feature>